<reference evidence="1 2" key="1">
    <citation type="submission" date="2018-03" db="EMBL/GenBank/DDBJ databases">
        <title>The draft genome of Sphingosinicella sp. GL-C-18.</title>
        <authorList>
            <person name="Liu L."/>
            <person name="Li L."/>
            <person name="Liang L."/>
            <person name="Zhang X."/>
            <person name="Wang T."/>
        </authorList>
    </citation>
    <scope>NUCLEOTIDE SEQUENCE [LARGE SCALE GENOMIC DNA]</scope>
    <source>
        <strain evidence="1 2">GL-C-18</strain>
    </source>
</reference>
<proteinExistence type="predicted"/>
<gene>
    <name evidence="1" type="ORF">C7I55_05150</name>
</gene>
<sequence>MTGLGRGPGAAQCGLLERDAGDVEVIAGSTMLMTVYANATADSLVAWTTEKRIALLETAR</sequence>
<dbReference type="Proteomes" id="UP000241167">
    <property type="component" value="Unassembled WGS sequence"/>
</dbReference>
<protein>
    <submittedName>
        <fullName evidence="1">Uncharacterized protein</fullName>
    </submittedName>
</protein>
<evidence type="ECO:0000313" key="1">
    <source>
        <dbReference type="EMBL" id="PSJ41688.1"/>
    </source>
</evidence>
<accession>A0A2P7QUN9</accession>
<keyword evidence="2" id="KW-1185">Reference proteome</keyword>
<dbReference type="RefSeq" id="WP_106511852.1">
    <property type="nucleotide sequence ID" value="NZ_PXYI01000002.1"/>
</dbReference>
<name>A0A2P7QUN9_9SPHN</name>
<dbReference type="AlphaFoldDB" id="A0A2P7QUN9"/>
<comment type="caution">
    <text evidence="1">The sequence shown here is derived from an EMBL/GenBank/DDBJ whole genome shotgun (WGS) entry which is preliminary data.</text>
</comment>
<organism evidence="1 2">
    <name type="scientific">Allosphingosinicella deserti</name>
    <dbReference type="NCBI Taxonomy" id="2116704"/>
    <lineage>
        <taxon>Bacteria</taxon>
        <taxon>Pseudomonadati</taxon>
        <taxon>Pseudomonadota</taxon>
        <taxon>Alphaproteobacteria</taxon>
        <taxon>Sphingomonadales</taxon>
        <taxon>Sphingomonadaceae</taxon>
        <taxon>Allosphingosinicella</taxon>
    </lineage>
</organism>
<dbReference type="EMBL" id="PXYI01000002">
    <property type="protein sequence ID" value="PSJ41688.1"/>
    <property type="molecule type" value="Genomic_DNA"/>
</dbReference>
<evidence type="ECO:0000313" key="2">
    <source>
        <dbReference type="Proteomes" id="UP000241167"/>
    </source>
</evidence>